<dbReference type="InterPro" id="IPR036770">
    <property type="entry name" value="Ankyrin_rpt-contain_sf"/>
</dbReference>
<evidence type="ECO:0000313" key="2">
    <source>
        <dbReference type="Proteomes" id="UP000250140"/>
    </source>
</evidence>
<protein>
    <recommendedName>
        <fullName evidence="3">Ankyrin repeat protein</fullName>
    </recommendedName>
</protein>
<evidence type="ECO:0000313" key="1">
    <source>
        <dbReference type="EMBL" id="OCL13225.1"/>
    </source>
</evidence>
<organism evidence="1 2">
    <name type="scientific">Glonium stellatum</name>
    <dbReference type="NCBI Taxonomy" id="574774"/>
    <lineage>
        <taxon>Eukaryota</taxon>
        <taxon>Fungi</taxon>
        <taxon>Dikarya</taxon>
        <taxon>Ascomycota</taxon>
        <taxon>Pezizomycotina</taxon>
        <taxon>Dothideomycetes</taxon>
        <taxon>Pleosporomycetidae</taxon>
        <taxon>Gloniales</taxon>
        <taxon>Gloniaceae</taxon>
        <taxon>Glonium</taxon>
    </lineage>
</organism>
<dbReference type="Gene3D" id="1.25.40.20">
    <property type="entry name" value="Ankyrin repeat-containing domain"/>
    <property type="match status" value="1"/>
</dbReference>
<dbReference type="AlphaFoldDB" id="A0A8E2F9U1"/>
<keyword evidence="2" id="KW-1185">Reference proteome</keyword>
<accession>A0A8E2F9U1</accession>
<gene>
    <name evidence="1" type="ORF">AOQ84DRAFT_119668</name>
</gene>
<reference evidence="1 2" key="1">
    <citation type="journal article" date="2016" name="Nat. Commun.">
        <title>Ectomycorrhizal ecology is imprinted in the genome of the dominant symbiotic fungus Cenococcum geophilum.</title>
        <authorList>
            <consortium name="DOE Joint Genome Institute"/>
            <person name="Peter M."/>
            <person name="Kohler A."/>
            <person name="Ohm R.A."/>
            <person name="Kuo A."/>
            <person name="Krutzmann J."/>
            <person name="Morin E."/>
            <person name="Arend M."/>
            <person name="Barry K.W."/>
            <person name="Binder M."/>
            <person name="Choi C."/>
            <person name="Clum A."/>
            <person name="Copeland A."/>
            <person name="Grisel N."/>
            <person name="Haridas S."/>
            <person name="Kipfer T."/>
            <person name="LaButti K."/>
            <person name="Lindquist E."/>
            <person name="Lipzen A."/>
            <person name="Maire R."/>
            <person name="Meier B."/>
            <person name="Mihaltcheva S."/>
            <person name="Molinier V."/>
            <person name="Murat C."/>
            <person name="Poggeler S."/>
            <person name="Quandt C.A."/>
            <person name="Sperisen C."/>
            <person name="Tritt A."/>
            <person name="Tisserant E."/>
            <person name="Crous P.W."/>
            <person name="Henrissat B."/>
            <person name="Nehls U."/>
            <person name="Egli S."/>
            <person name="Spatafora J.W."/>
            <person name="Grigoriev I.V."/>
            <person name="Martin F.M."/>
        </authorList>
    </citation>
    <scope>NUCLEOTIDE SEQUENCE [LARGE SCALE GENOMIC DNA]</scope>
    <source>
        <strain evidence="1 2">CBS 207.34</strain>
    </source>
</reference>
<sequence length="125" mass="13546">MYHLDSALDHSPNLSYLEICRREEWSEFVSQWISLCHKLSAPMELKPVQGMTLLHVAAKFGLQALASAIITSPETSVGDLNTMDGMRRTPSSYATAGNHGSIVNLLSSRGVDLDVSEVNGESPAS</sequence>
<dbReference type="Proteomes" id="UP000250140">
    <property type="component" value="Unassembled WGS sequence"/>
</dbReference>
<dbReference type="SUPFAM" id="SSF48403">
    <property type="entry name" value="Ankyrin repeat"/>
    <property type="match status" value="1"/>
</dbReference>
<evidence type="ECO:0008006" key="3">
    <source>
        <dbReference type="Google" id="ProtNLM"/>
    </source>
</evidence>
<proteinExistence type="predicted"/>
<dbReference type="OrthoDB" id="8192811at2759"/>
<name>A0A8E2F9U1_9PEZI</name>
<dbReference type="EMBL" id="KV748763">
    <property type="protein sequence ID" value="OCL13225.1"/>
    <property type="molecule type" value="Genomic_DNA"/>
</dbReference>